<evidence type="ECO:0000313" key="2">
    <source>
        <dbReference type="Proteomes" id="UP000192934"/>
    </source>
</evidence>
<sequence length="166" mass="18490">MKPILVTALFGDADFAWLDGLRRAHFPPERNQVPAHLTLFHHLPPSVEGELAGRLADLARRPTPSARIARIMNLGNGTAFAIESDALAEMRAELADAFHGLLVPQDMAPWRPHVTVQNKVEARESRGLQQRLAADFMPRPLAIAGLASWRYDGGPWEAIRRYPFRG</sequence>
<dbReference type="InterPro" id="IPR009097">
    <property type="entry name" value="Cyclic_Pdiesterase"/>
</dbReference>
<organism evidence="1 2">
    <name type="scientific">Allosphingosinicella indica</name>
    <dbReference type="NCBI Taxonomy" id="941907"/>
    <lineage>
        <taxon>Bacteria</taxon>
        <taxon>Pseudomonadati</taxon>
        <taxon>Pseudomonadota</taxon>
        <taxon>Alphaproteobacteria</taxon>
        <taxon>Sphingomonadales</taxon>
        <taxon>Sphingomonadaceae</taxon>
        <taxon>Allosphingosinicella</taxon>
    </lineage>
</organism>
<dbReference type="EMBL" id="LT840185">
    <property type="protein sequence ID" value="SMF75297.1"/>
    <property type="molecule type" value="Genomic_DNA"/>
</dbReference>
<dbReference type="SUPFAM" id="SSF55144">
    <property type="entry name" value="LigT-like"/>
    <property type="match status" value="1"/>
</dbReference>
<evidence type="ECO:0000313" key="1">
    <source>
        <dbReference type="EMBL" id="SMF75297.1"/>
    </source>
</evidence>
<reference evidence="2" key="1">
    <citation type="submission" date="2017-04" db="EMBL/GenBank/DDBJ databases">
        <authorList>
            <person name="Varghese N."/>
            <person name="Submissions S."/>
        </authorList>
    </citation>
    <scope>NUCLEOTIDE SEQUENCE [LARGE SCALE GENOMIC DNA]</scope>
    <source>
        <strain evidence="2">Dd16</strain>
    </source>
</reference>
<proteinExistence type="predicted"/>
<dbReference type="GO" id="GO:0016874">
    <property type="term" value="F:ligase activity"/>
    <property type="evidence" value="ECO:0007669"/>
    <property type="project" value="UniProtKB-KW"/>
</dbReference>
<name>A0A1X7GWI4_9SPHN</name>
<dbReference type="STRING" id="941907.SAMN06295910_2330"/>
<accession>A0A1X7GWI4</accession>
<keyword evidence="2" id="KW-1185">Reference proteome</keyword>
<dbReference type="Gene3D" id="3.90.1140.10">
    <property type="entry name" value="Cyclic phosphodiesterase"/>
    <property type="match status" value="1"/>
</dbReference>
<dbReference type="AlphaFoldDB" id="A0A1X7GWI4"/>
<dbReference type="OrthoDB" id="793003at2"/>
<dbReference type="Proteomes" id="UP000192934">
    <property type="component" value="Chromosome I"/>
</dbReference>
<dbReference type="Pfam" id="PF13563">
    <property type="entry name" value="2_5_RNA_ligase2"/>
    <property type="match status" value="1"/>
</dbReference>
<keyword evidence="1" id="KW-0436">Ligase</keyword>
<dbReference type="RefSeq" id="WP_085219616.1">
    <property type="nucleotide sequence ID" value="NZ_LT840185.1"/>
</dbReference>
<gene>
    <name evidence="1" type="ORF">SAMN06295910_2330</name>
</gene>
<protein>
    <submittedName>
        <fullName evidence="1">2'-5' RNA ligase superfamily protein</fullName>
    </submittedName>
</protein>